<comment type="caution">
    <text evidence="1">The sequence shown here is derived from an EMBL/GenBank/DDBJ whole genome shotgun (WGS) entry which is preliminary data.</text>
</comment>
<evidence type="ECO:0000313" key="1">
    <source>
        <dbReference type="EMBL" id="GIY84856.1"/>
    </source>
</evidence>
<dbReference type="EMBL" id="BPLQ01014974">
    <property type="protein sequence ID" value="GIY84856.1"/>
    <property type="molecule type" value="Genomic_DNA"/>
</dbReference>
<organism evidence="1 2">
    <name type="scientific">Caerostris darwini</name>
    <dbReference type="NCBI Taxonomy" id="1538125"/>
    <lineage>
        <taxon>Eukaryota</taxon>
        <taxon>Metazoa</taxon>
        <taxon>Ecdysozoa</taxon>
        <taxon>Arthropoda</taxon>
        <taxon>Chelicerata</taxon>
        <taxon>Arachnida</taxon>
        <taxon>Araneae</taxon>
        <taxon>Araneomorphae</taxon>
        <taxon>Entelegynae</taxon>
        <taxon>Araneoidea</taxon>
        <taxon>Araneidae</taxon>
        <taxon>Caerostris</taxon>
    </lineage>
</organism>
<proteinExistence type="predicted"/>
<protein>
    <submittedName>
        <fullName evidence="1">Uncharacterized protein</fullName>
    </submittedName>
</protein>
<dbReference type="AlphaFoldDB" id="A0AAV4WSD1"/>
<dbReference type="Proteomes" id="UP001054837">
    <property type="component" value="Unassembled WGS sequence"/>
</dbReference>
<keyword evidence="2" id="KW-1185">Reference proteome</keyword>
<sequence length="107" mass="12407">MGKETFTDTNLPITTEMLSGWSCYRLPRKRDRILGIPVCSASSWQLPLRNDRARTTGTLPVIDKIRDKGQHLRSLPGMYRKSFYVIWCKNDTLLGVDVLALWGLWYF</sequence>
<name>A0AAV4WSD1_9ARAC</name>
<evidence type="ECO:0000313" key="2">
    <source>
        <dbReference type="Proteomes" id="UP001054837"/>
    </source>
</evidence>
<reference evidence="1 2" key="1">
    <citation type="submission" date="2021-06" db="EMBL/GenBank/DDBJ databases">
        <title>Caerostris darwini draft genome.</title>
        <authorList>
            <person name="Kono N."/>
            <person name="Arakawa K."/>
        </authorList>
    </citation>
    <scope>NUCLEOTIDE SEQUENCE [LARGE SCALE GENOMIC DNA]</scope>
</reference>
<accession>A0AAV4WSD1</accession>
<gene>
    <name evidence="1" type="ORF">CDAR_209021</name>
</gene>